<evidence type="ECO:0000256" key="1">
    <source>
        <dbReference type="SAM" id="MobiDB-lite"/>
    </source>
</evidence>
<evidence type="ECO:0000313" key="2">
    <source>
        <dbReference type="EMBL" id="JAP72201.1"/>
    </source>
</evidence>
<feature type="region of interest" description="Disordered" evidence="1">
    <location>
        <begin position="142"/>
        <end position="294"/>
    </location>
</feature>
<dbReference type="GO" id="GO:0005634">
    <property type="term" value="C:nucleus"/>
    <property type="evidence" value="ECO:0007669"/>
    <property type="project" value="TreeGrafter"/>
</dbReference>
<dbReference type="GO" id="GO:0030490">
    <property type="term" value="P:maturation of SSU-rRNA"/>
    <property type="evidence" value="ECO:0007669"/>
    <property type="project" value="TreeGrafter"/>
</dbReference>
<organism evidence="2">
    <name type="scientific">Ixodes ricinus</name>
    <name type="common">Common tick</name>
    <name type="synonym">Acarus ricinus</name>
    <dbReference type="NCBI Taxonomy" id="34613"/>
    <lineage>
        <taxon>Eukaryota</taxon>
        <taxon>Metazoa</taxon>
        <taxon>Ecdysozoa</taxon>
        <taxon>Arthropoda</taxon>
        <taxon>Chelicerata</taxon>
        <taxon>Arachnida</taxon>
        <taxon>Acari</taxon>
        <taxon>Parasitiformes</taxon>
        <taxon>Ixodida</taxon>
        <taxon>Ixodoidea</taxon>
        <taxon>Ixodidae</taxon>
        <taxon>Ixodinae</taxon>
        <taxon>Ixodes</taxon>
    </lineage>
</organism>
<feature type="compositionally biased region" description="Basic and acidic residues" evidence="1">
    <location>
        <begin position="339"/>
        <end position="350"/>
    </location>
</feature>
<reference evidence="2" key="1">
    <citation type="submission" date="2016-02" db="EMBL/GenBank/DDBJ databases">
        <title>RNAseq analyses of the midgut from blood- or serum-fed Ixodes ricinus ticks.</title>
        <authorList>
            <person name="Perner J."/>
            <person name="Provaznik J."/>
            <person name="Schrenkova J."/>
            <person name="Urbanova V."/>
            <person name="Ribeiro J.M."/>
            <person name="Kopacek P."/>
        </authorList>
    </citation>
    <scope>NUCLEOTIDE SEQUENCE</scope>
    <source>
        <tissue evidence="2">Gut</tissue>
    </source>
</reference>
<dbReference type="PANTHER" id="PTHR23325:SF1">
    <property type="entry name" value="SERUM RESPONSE FACTOR-BINDING PROTEIN 1"/>
    <property type="match status" value="1"/>
</dbReference>
<feature type="compositionally biased region" description="Acidic residues" evidence="1">
    <location>
        <begin position="356"/>
        <end position="368"/>
    </location>
</feature>
<feature type="compositionally biased region" description="Polar residues" evidence="1">
    <location>
        <begin position="281"/>
        <end position="294"/>
    </location>
</feature>
<dbReference type="PANTHER" id="PTHR23325">
    <property type="entry name" value="SERUM RESPONSE FACTOR-BINDING"/>
    <property type="match status" value="1"/>
</dbReference>
<sequence length="495" mass="54931">MEKLEINNEILTLKREMKIGRVHLLRRLIAQVKKLENAKGTDEQRTKKKQKAERWMQQVKVLQKANLDSLARKAMVSEECWLKVISEPKSTLEERALARLLNLKKVQDFVTSFRKEHPEWKSWVPQLVEMWDEKKARRLSYKAKGAGPTGANATEIGDPGMQKKPVKRKRQETVKKPRSPVDGGARDTDISEGDEEGKEEEEEEEDDDDDDDDDEDDDSDEVANDTISSEDDSGEIEGEKARVADPKPKRPVAVKQKRPPEKMVREKRSNVKGAVLPRGRTVTSGSAKEVPQMSTKVKGSVLVAAVDMTQLQGKQDDGQLRFAPADEGPCSDDDGTMDVAKESVKKRDPFFCKGGDDDDDDMEDDEEEGGLHGRLSVRERFSREGDGDDDDEGGSVRKSGRGFHRDGGGRFSRLPRGGRPFRGRGGGFGRGDDFRGRDGFRGNTRGRGRGAGRGFDRDGGGGRGGFGRGRDDASRGGRPQKRSHDVQRGSADGGK</sequence>
<feature type="compositionally biased region" description="Acidic residues" evidence="1">
    <location>
        <begin position="190"/>
        <end position="236"/>
    </location>
</feature>
<dbReference type="AlphaFoldDB" id="A0A131Y2T5"/>
<feature type="compositionally biased region" description="Basic and acidic residues" evidence="1">
    <location>
        <begin position="237"/>
        <end position="248"/>
    </location>
</feature>
<feature type="compositionally biased region" description="Basic and acidic residues" evidence="1">
    <location>
        <begin position="258"/>
        <end position="269"/>
    </location>
</feature>
<name>A0A131Y2T5_IXORI</name>
<accession>A0A131Y2T5</accession>
<protein>
    <submittedName>
        <fullName evidence="2">Putative hiv-1 vpr-binding protein</fullName>
    </submittedName>
</protein>
<feature type="region of interest" description="Disordered" evidence="1">
    <location>
        <begin position="315"/>
        <end position="495"/>
    </location>
</feature>
<feature type="compositionally biased region" description="Basic and acidic residues" evidence="1">
    <location>
        <begin position="376"/>
        <end position="385"/>
    </location>
</feature>
<proteinExistence type="evidence at transcript level"/>
<dbReference type="GO" id="GO:0030686">
    <property type="term" value="C:90S preribosome"/>
    <property type="evidence" value="ECO:0007669"/>
    <property type="project" value="TreeGrafter"/>
</dbReference>
<dbReference type="EMBL" id="GEFM01003595">
    <property type="protein sequence ID" value="JAP72201.1"/>
    <property type="molecule type" value="mRNA"/>
</dbReference>
<feature type="compositionally biased region" description="Basic and acidic residues" evidence="1">
    <location>
        <begin position="430"/>
        <end position="440"/>
    </location>
</feature>
<feature type="non-terminal residue" evidence="2">
    <location>
        <position position="495"/>
    </location>
</feature>
<dbReference type="InterPro" id="IPR037393">
    <property type="entry name" value="Bud22/SRFB1"/>
</dbReference>